<reference evidence="2 3" key="1">
    <citation type="journal article" date="2018" name="Sci. Rep.">
        <title>Comparative analysis of the Pocillopora damicornis genome highlights role of immune system in coral evolution.</title>
        <authorList>
            <person name="Cunning R."/>
            <person name="Bay R.A."/>
            <person name="Gillette P."/>
            <person name="Baker A.C."/>
            <person name="Traylor-Knowles N."/>
        </authorList>
    </citation>
    <scope>NUCLEOTIDE SEQUENCE [LARGE SCALE GENOMIC DNA]</scope>
    <source>
        <strain evidence="2">RSMAS</strain>
        <tissue evidence="2">Whole animal</tissue>
    </source>
</reference>
<sequence length="121" mass="14247">MNTSIPWHCTMVVEVVVNNDCHNVLTDEIDSINVEFKFYEEFNKLAEKKETKWTNLNAFVYHVMEQENRLMFARCNNLKRKRRSYVKSKLPANPESSDEEEAPDSQIGSVHVYNHHEEQDG</sequence>
<organism evidence="2 3">
    <name type="scientific">Pocillopora damicornis</name>
    <name type="common">Cauliflower coral</name>
    <name type="synonym">Millepora damicornis</name>
    <dbReference type="NCBI Taxonomy" id="46731"/>
    <lineage>
        <taxon>Eukaryota</taxon>
        <taxon>Metazoa</taxon>
        <taxon>Cnidaria</taxon>
        <taxon>Anthozoa</taxon>
        <taxon>Hexacorallia</taxon>
        <taxon>Scleractinia</taxon>
        <taxon>Astrocoeniina</taxon>
        <taxon>Pocilloporidae</taxon>
        <taxon>Pocillopora</taxon>
    </lineage>
</organism>
<comment type="caution">
    <text evidence="2">The sequence shown here is derived from an EMBL/GenBank/DDBJ whole genome shotgun (WGS) entry which is preliminary data.</text>
</comment>
<gene>
    <name evidence="2" type="ORF">pdam_00001391</name>
</gene>
<dbReference type="Proteomes" id="UP000275408">
    <property type="component" value="Unassembled WGS sequence"/>
</dbReference>
<evidence type="ECO:0000256" key="1">
    <source>
        <dbReference type="SAM" id="MobiDB-lite"/>
    </source>
</evidence>
<dbReference type="EMBL" id="RCHS01000141">
    <property type="protein sequence ID" value="RMX60509.1"/>
    <property type="molecule type" value="Genomic_DNA"/>
</dbReference>
<accession>A0A3M6V3W2</accession>
<evidence type="ECO:0000313" key="2">
    <source>
        <dbReference type="EMBL" id="RMX60509.1"/>
    </source>
</evidence>
<proteinExistence type="predicted"/>
<protein>
    <submittedName>
        <fullName evidence="2">Uncharacterized protein</fullName>
    </submittedName>
</protein>
<name>A0A3M6V3W2_POCDA</name>
<feature type="region of interest" description="Disordered" evidence="1">
    <location>
        <begin position="84"/>
        <end position="121"/>
    </location>
</feature>
<evidence type="ECO:0000313" key="3">
    <source>
        <dbReference type="Proteomes" id="UP000275408"/>
    </source>
</evidence>
<keyword evidence="3" id="KW-1185">Reference proteome</keyword>
<dbReference type="AlphaFoldDB" id="A0A3M6V3W2"/>